<dbReference type="PANTHER" id="PTHR43335">
    <property type="entry name" value="ABC TRANSPORTER, ATP-BINDING PROTEIN"/>
    <property type="match status" value="1"/>
</dbReference>
<evidence type="ECO:0000313" key="6">
    <source>
        <dbReference type="EMBL" id="GIG91891.1"/>
    </source>
</evidence>
<evidence type="ECO:0000256" key="3">
    <source>
        <dbReference type="ARBA" id="ARBA00022741"/>
    </source>
</evidence>
<gene>
    <name evidence="6" type="ORF">Pen02_68270</name>
</gene>
<dbReference type="InterPro" id="IPR003593">
    <property type="entry name" value="AAA+_ATPase"/>
</dbReference>
<accession>A0ABQ4EC99</accession>
<dbReference type="Proteomes" id="UP000646749">
    <property type="component" value="Unassembled WGS sequence"/>
</dbReference>
<protein>
    <submittedName>
        <fullName evidence="6">ABC transporter ATP-binding protein</fullName>
    </submittedName>
</protein>
<dbReference type="EMBL" id="BONW01000041">
    <property type="protein sequence ID" value="GIG91891.1"/>
    <property type="molecule type" value="Genomic_DNA"/>
</dbReference>
<reference evidence="6 7" key="1">
    <citation type="submission" date="2021-01" db="EMBL/GenBank/DDBJ databases">
        <title>Whole genome shotgun sequence of Plantactinospora endophytica NBRC 110450.</title>
        <authorList>
            <person name="Komaki H."/>
            <person name="Tamura T."/>
        </authorList>
    </citation>
    <scope>NUCLEOTIDE SEQUENCE [LARGE SCALE GENOMIC DNA]</scope>
    <source>
        <strain evidence="6 7">NBRC 110450</strain>
    </source>
</reference>
<evidence type="ECO:0000256" key="2">
    <source>
        <dbReference type="ARBA" id="ARBA00022448"/>
    </source>
</evidence>
<keyword evidence="2" id="KW-0813">Transport</keyword>
<sequence>MSRGGTLPEVAQVPERGDTEMILRTEELDIGYRDRVLLRGLRLAVDAGDVLAVTGPNGVGKSTLLRCLAGLLRPLGGRVLVEGLPADERSPAFRRTVASLLDTAAWYPNLTAGEHLELVRLANRPVPPGWFPADELAARLGVARFASVLPGRLSTGQRQRLALALVLARPSRLLLLDEPERHLDESGRTALGGLLREYARRAAAVVLASHDPVLIAAAGAEPLTVPARHA</sequence>
<dbReference type="InterPro" id="IPR027417">
    <property type="entry name" value="P-loop_NTPase"/>
</dbReference>
<organism evidence="6 7">
    <name type="scientific">Plantactinospora endophytica</name>
    <dbReference type="NCBI Taxonomy" id="673535"/>
    <lineage>
        <taxon>Bacteria</taxon>
        <taxon>Bacillati</taxon>
        <taxon>Actinomycetota</taxon>
        <taxon>Actinomycetes</taxon>
        <taxon>Micromonosporales</taxon>
        <taxon>Micromonosporaceae</taxon>
        <taxon>Plantactinospora</taxon>
    </lineage>
</organism>
<keyword evidence="3" id="KW-0547">Nucleotide-binding</keyword>
<comment type="caution">
    <text evidence="6">The sequence shown here is derived from an EMBL/GenBank/DDBJ whole genome shotgun (WGS) entry which is preliminary data.</text>
</comment>
<keyword evidence="7" id="KW-1185">Reference proteome</keyword>
<dbReference type="SMART" id="SM00382">
    <property type="entry name" value="AAA"/>
    <property type="match status" value="1"/>
</dbReference>
<dbReference type="Gene3D" id="3.40.50.300">
    <property type="entry name" value="P-loop containing nucleotide triphosphate hydrolases"/>
    <property type="match status" value="1"/>
</dbReference>
<comment type="similarity">
    <text evidence="1">Belongs to the ABC transporter superfamily.</text>
</comment>
<name>A0ABQ4EC99_9ACTN</name>
<proteinExistence type="inferred from homology"/>
<evidence type="ECO:0000313" key="7">
    <source>
        <dbReference type="Proteomes" id="UP000646749"/>
    </source>
</evidence>
<dbReference type="PANTHER" id="PTHR43335:SF4">
    <property type="entry name" value="ABC TRANSPORTER, ATP-BINDING PROTEIN"/>
    <property type="match status" value="1"/>
</dbReference>
<dbReference type="Pfam" id="PF00005">
    <property type="entry name" value="ABC_tran"/>
    <property type="match status" value="1"/>
</dbReference>
<keyword evidence="4 6" id="KW-0067">ATP-binding</keyword>
<feature type="domain" description="ABC transporter" evidence="5">
    <location>
        <begin position="23"/>
        <end position="227"/>
    </location>
</feature>
<dbReference type="SUPFAM" id="SSF52540">
    <property type="entry name" value="P-loop containing nucleoside triphosphate hydrolases"/>
    <property type="match status" value="1"/>
</dbReference>
<dbReference type="InterPro" id="IPR003439">
    <property type="entry name" value="ABC_transporter-like_ATP-bd"/>
</dbReference>
<evidence type="ECO:0000259" key="5">
    <source>
        <dbReference type="PROSITE" id="PS50893"/>
    </source>
</evidence>
<dbReference type="PROSITE" id="PS50893">
    <property type="entry name" value="ABC_TRANSPORTER_2"/>
    <property type="match status" value="1"/>
</dbReference>
<dbReference type="GO" id="GO:0005524">
    <property type="term" value="F:ATP binding"/>
    <property type="evidence" value="ECO:0007669"/>
    <property type="project" value="UniProtKB-KW"/>
</dbReference>
<evidence type="ECO:0000256" key="1">
    <source>
        <dbReference type="ARBA" id="ARBA00005417"/>
    </source>
</evidence>
<evidence type="ECO:0000256" key="4">
    <source>
        <dbReference type="ARBA" id="ARBA00022840"/>
    </source>
</evidence>